<organism evidence="3 4">
    <name type="scientific">Bradyrhizobium erythrophlei</name>
    <dbReference type="NCBI Taxonomy" id="1437360"/>
    <lineage>
        <taxon>Bacteria</taxon>
        <taxon>Pseudomonadati</taxon>
        <taxon>Pseudomonadota</taxon>
        <taxon>Alphaproteobacteria</taxon>
        <taxon>Hyphomicrobiales</taxon>
        <taxon>Nitrobacteraceae</taxon>
        <taxon>Bradyrhizobium</taxon>
    </lineage>
</organism>
<accession>A0A1M7UL82</accession>
<dbReference type="CDD" id="cd19963">
    <property type="entry name" value="PBP1_BMP-like"/>
    <property type="match status" value="1"/>
</dbReference>
<protein>
    <submittedName>
        <fullName evidence="3">Nucleoside-binding protein</fullName>
    </submittedName>
</protein>
<dbReference type="InterPro" id="IPR003760">
    <property type="entry name" value="PnrA-like"/>
</dbReference>
<dbReference type="PROSITE" id="PS51318">
    <property type="entry name" value="TAT"/>
    <property type="match status" value="1"/>
</dbReference>
<dbReference type="Pfam" id="PF02608">
    <property type="entry name" value="Bmp"/>
    <property type="match status" value="1"/>
</dbReference>
<gene>
    <name evidence="3" type="ORF">SAMN05444170_5586</name>
</gene>
<reference evidence="4" key="1">
    <citation type="submission" date="2016-11" db="EMBL/GenBank/DDBJ databases">
        <authorList>
            <person name="Varghese N."/>
            <person name="Submissions S."/>
        </authorList>
    </citation>
    <scope>NUCLEOTIDE SEQUENCE [LARGE SCALE GENOMIC DNA]</scope>
    <source>
        <strain evidence="4">GAS401</strain>
    </source>
</reference>
<evidence type="ECO:0000259" key="2">
    <source>
        <dbReference type="Pfam" id="PF02608"/>
    </source>
</evidence>
<dbReference type="GO" id="GO:0005886">
    <property type="term" value="C:plasma membrane"/>
    <property type="evidence" value="ECO:0007669"/>
    <property type="project" value="InterPro"/>
</dbReference>
<keyword evidence="1" id="KW-0732">Signal</keyword>
<dbReference type="InterPro" id="IPR006311">
    <property type="entry name" value="TAT_signal"/>
</dbReference>
<sequence>MIDLRNLSRRGLLNLGAAAGTSLVMPQLIRPASAAAPLPAVPEEKAIIAFGHTGPVADEGWTWSHDQGMKAVQAAFPKLKTVFVESIPYSADASRTFRQFVSQGANMVFATSNYGDFLYDVAKKSPDVAFYECDGRNPLDNLSTYYLAHWYPTYVTGVAAGLISKTGKLGYVGSFPVPSVFSGTNAFLMGARSVNPAATMQVIAINSWFDPQAATQAGTALIDNGADLVFGIMDEAGYLQVAEKRGAKAVMWNTDIRRFGPKAYVSSIVIDFKKFYVDQVRARLEGKWVPTQTILPMGGGVDRDAWGETVPEEVRKQADAVREKIAGGWSPFVGEIKDAKGNVKVAAGKKMTEAELYNWDWSIDGVRGI</sequence>
<evidence type="ECO:0000256" key="1">
    <source>
        <dbReference type="ARBA" id="ARBA00022729"/>
    </source>
</evidence>
<dbReference type="PANTHER" id="PTHR43208">
    <property type="entry name" value="ABC TRANSPORTER SUBSTRATE-BINDING PROTEIN"/>
    <property type="match status" value="1"/>
</dbReference>
<feature type="domain" description="ABC transporter substrate-binding protein PnrA-like" evidence="2">
    <location>
        <begin position="48"/>
        <end position="287"/>
    </location>
</feature>
<dbReference type="EMBL" id="LT670849">
    <property type="protein sequence ID" value="SHN83665.1"/>
    <property type="molecule type" value="Genomic_DNA"/>
</dbReference>
<evidence type="ECO:0000313" key="4">
    <source>
        <dbReference type="Proteomes" id="UP000184096"/>
    </source>
</evidence>
<keyword evidence="4" id="KW-1185">Reference proteome</keyword>
<name>A0A1M7UL82_9BRAD</name>
<dbReference type="OrthoDB" id="9781639at2"/>
<dbReference type="InterPro" id="IPR052910">
    <property type="entry name" value="ABC-Purine-Binding"/>
</dbReference>
<proteinExistence type="predicted"/>
<dbReference type="RefSeq" id="WP_072826474.1">
    <property type="nucleotide sequence ID" value="NZ_LT670849.1"/>
</dbReference>
<dbReference type="Proteomes" id="UP000184096">
    <property type="component" value="Chromosome I"/>
</dbReference>
<dbReference type="Gene3D" id="3.40.50.2300">
    <property type="match status" value="2"/>
</dbReference>
<dbReference type="PANTHER" id="PTHR43208:SF1">
    <property type="entry name" value="ABC TRANSPORTER SUBSTRATE-BINDING PROTEIN"/>
    <property type="match status" value="1"/>
</dbReference>
<dbReference type="AlphaFoldDB" id="A0A1M7UL82"/>
<evidence type="ECO:0000313" key="3">
    <source>
        <dbReference type="EMBL" id="SHN83665.1"/>
    </source>
</evidence>